<proteinExistence type="predicted"/>
<sequence length="132" mass="15357">MSKMLGEFRNIIRRIFSLGSDDLFDLSTSSWKRGQAEQYWAIQQLSGFTDDQIREHVDAVLKLYKQIIVKIDEIPDITPVKEVEKIFHHISEETAKVEAELKRDYGFSGNIIDQLKILQAKNLEIQLYSDIL</sequence>
<evidence type="ECO:0000313" key="1">
    <source>
        <dbReference type="EMBL" id="GKT34447.1"/>
    </source>
</evidence>
<protein>
    <submittedName>
        <fullName evidence="1">Uncharacterized protein</fullName>
    </submittedName>
</protein>
<dbReference type="Proteomes" id="UP001057375">
    <property type="component" value="Unassembled WGS sequence"/>
</dbReference>
<accession>A0ABQ5KPK3</accession>
<name>A0ABQ5KPK3_9EUKA</name>
<organism evidence="1 2">
    <name type="scientific">Aduncisulcus paluster</name>
    <dbReference type="NCBI Taxonomy" id="2918883"/>
    <lineage>
        <taxon>Eukaryota</taxon>
        <taxon>Metamonada</taxon>
        <taxon>Carpediemonas-like organisms</taxon>
        <taxon>Aduncisulcus</taxon>
    </lineage>
</organism>
<reference evidence="1" key="1">
    <citation type="submission" date="2022-03" db="EMBL/GenBank/DDBJ databases">
        <title>Draft genome sequence of Aduncisulcus paluster, a free-living microaerophilic Fornicata.</title>
        <authorList>
            <person name="Yuyama I."/>
            <person name="Kume K."/>
            <person name="Tamura T."/>
            <person name="Inagaki Y."/>
            <person name="Hashimoto T."/>
        </authorList>
    </citation>
    <scope>NUCLEOTIDE SEQUENCE</scope>
    <source>
        <strain evidence="1">NY0171</strain>
    </source>
</reference>
<evidence type="ECO:0000313" key="2">
    <source>
        <dbReference type="Proteomes" id="UP001057375"/>
    </source>
</evidence>
<comment type="caution">
    <text evidence="1">The sequence shown here is derived from an EMBL/GenBank/DDBJ whole genome shotgun (WGS) entry which is preliminary data.</text>
</comment>
<gene>
    <name evidence="1" type="ORF">ADUPG1_007800</name>
</gene>
<dbReference type="EMBL" id="BQXS01010813">
    <property type="protein sequence ID" value="GKT34447.1"/>
    <property type="molecule type" value="Genomic_DNA"/>
</dbReference>
<keyword evidence="2" id="KW-1185">Reference proteome</keyword>